<dbReference type="FunFam" id="3.30.70.270:FF:000001">
    <property type="entry name" value="Diguanylate cyclase domain protein"/>
    <property type="match status" value="1"/>
</dbReference>
<dbReference type="InterPro" id="IPR043128">
    <property type="entry name" value="Rev_trsase/Diguanyl_cyclase"/>
</dbReference>
<dbReference type="EC" id="2.7.7.65" evidence="3"/>
<evidence type="ECO:0000256" key="3">
    <source>
        <dbReference type="ARBA" id="ARBA00012528"/>
    </source>
</evidence>
<dbReference type="InterPro" id="IPR029787">
    <property type="entry name" value="Nucleotide_cyclase"/>
</dbReference>
<dbReference type="NCBIfam" id="TIGR00254">
    <property type="entry name" value="GGDEF"/>
    <property type="match status" value="1"/>
</dbReference>
<feature type="domain" description="GGDEF" evidence="6">
    <location>
        <begin position="218"/>
        <end position="349"/>
    </location>
</feature>
<comment type="cofactor">
    <cofactor evidence="1">
        <name>Mg(2+)</name>
        <dbReference type="ChEBI" id="CHEBI:18420"/>
    </cofactor>
</comment>
<dbReference type="PROSITE" id="PS50887">
    <property type="entry name" value="GGDEF"/>
    <property type="match status" value="1"/>
</dbReference>
<feature type="transmembrane region" description="Helical" evidence="5">
    <location>
        <begin position="7"/>
        <end position="26"/>
    </location>
</feature>
<protein>
    <recommendedName>
        <fullName evidence="3">diguanylate cyclase</fullName>
        <ecNumber evidence="3">2.7.7.65</ecNumber>
    </recommendedName>
</protein>
<evidence type="ECO:0000256" key="5">
    <source>
        <dbReference type="SAM" id="Phobius"/>
    </source>
</evidence>
<feature type="transmembrane region" description="Helical" evidence="5">
    <location>
        <begin position="63"/>
        <end position="81"/>
    </location>
</feature>
<dbReference type="EMBL" id="AMRI01000030">
    <property type="protein sequence ID" value="EKE68477.1"/>
    <property type="molecule type" value="Genomic_DNA"/>
</dbReference>
<dbReference type="PANTHER" id="PTHR45138">
    <property type="entry name" value="REGULATORY COMPONENTS OF SENSORY TRANSDUCTION SYSTEM"/>
    <property type="match status" value="1"/>
</dbReference>
<dbReference type="InterPro" id="IPR050469">
    <property type="entry name" value="Diguanylate_Cyclase"/>
</dbReference>
<dbReference type="GO" id="GO:0043709">
    <property type="term" value="P:cell adhesion involved in single-species biofilm formation"/>
    <property type="evidence" value="ECO:0007669"/>
    <property type="project" value="TreeGrafter"/>
</dbReference>
<dbReference type="eggNOG" id="COG3706">
    <property type="taxonomic scope" value="Bacteria"/>
</dbReference>
<dbReference type="Pfam" id="PF00990">
    <property type="entry name" value="GGDEF"/>
    <property type="match status" value="1"/>
</dbReference>
<dbReference type="SMART" id="SM00267">
    <property type="entry name" value="GGDEF"/>
    <property type="match status" value="1"/>
</dbReference>
<comment type="catalytic activity">
    <reaction evidence="4">
        <text>2 GTP = 3',3'-c-di-GMP + 2 diphosphate</text>
        <dbReference type="Rhea" id="RHEA:24898"/>
        <dbReference type="ChEBI" id="CHEBI:33019"/>
        <dbReference type="ChEBI" id="CHEBI:37565"/>
        <dbReference type="ChEBI" id="CHEBI:58805"/>
        <dbReference type="EC" id="2.7.7.65"/>
    </reaction>
</comment>
<dbReference type="AlphaFoldDB" id="K2J0X6"/>
<gene>
    <name evidence="7" type="ORF">B3C1_16727</name>
</gene>
<keyword evidence="8" id="KW-1185">Reference proteome</keyword>
<evidence type="ECO:0000313" key="8">
    <source>
        <dbReference type="Proteomes" id="UP000006755"/>
    </source>
</evidence>
<organism evidence="7 8">
    <name type="scientific">Gallaecimonas xiamenensis 3-C-1</name>
    <dbReference type="NCBI Taxonomy" id="745411"/>
    <lineage>
        <taxon>Bacteria</taxon>
        <taxon>Pseudomonadati</taxon>
        <taxon>Pseudomonadota</taxon>
        <taxon>Gammaproteobacteria</taxon>
        <taxon>Enterobacterales</taxon>
        <taxon>Gallaecimonadaceae</taxon>
        <taxon>Gallaecimonas</taxon>
    </lineage>
</organism>
<keyword evidence="5" id="KW-0472">Membrane</keyword>
<evidence type="ECO:0000256" key="4">
    <source>
        <dbReference type="ARBA" id="ARBA00034247"/>
    </source>
</evidence>
<accession>K2J0X6</accession>
<comment type="pathway">
    <text evidence="2">Purine metabolism; 3',5'-cyclic di-GMP biosynthesis.</text>
</comment>
<dbReference type="Gene3D" id="3.30.70.270">
    <property type="match status" value="1"/>
</dbReference>
<evidence type="ECO:0000256" key="1">
    <source>
        <dbReference type="ARBA" id="ARBA00001946"/>
    </source>
</evidence>
<dbReference type="GO" id="GO:0005886">
    <property type="term" value="C:plasma membrane"/>
    <property type="evidence" value="ECO:0007669"/>
    <property type="project" value="TreeGrafter"/>
</dbReference>
<reference evidence="7 8" key="1">
    <citation type="journal article" date="2012" name="J. Bacteriol.">
        <title>Genome Sequence of Gallaecimonas xiamenensis Type Strain 3-C-1.</title>
        <authorList>
            <person name="Lai Q."/>
            <person name="Wang L."/>
            <person name="Wang W."/>
            <person name="Shao Z."/>
        </authorList>
    </citation>
    <scope>NUCLEOTIDE SEQUENCE [LARGE SCALE GENOMIC DNA]</scope>
    <source>
        <strain evidence="7 8">3-C-1</strain>
    </source>
</reference>
<dbReference type="Proteomes" id="UP000006755">
    <property type="component" value="Unassembled WGS sequence"/>
</dbReference>
<dbReference type="PANTHER" id="PTHR45138:SF9">
    <property type="entry name" value="DIGUANYLATE CYCLASE DGCM-RELATED"/>
    <property type="match status" value="1"/>
</dbReference>
<evidence type="ECO:0000259" key="6">
    <source>
        <dbReference type="PROSITE" id="PS50887"/>
    </source>
</evidence>
<dbReference type="PATRIC" id="fig|745411.4.peg.3295"/>
<dbReference type="CDD" id="cd01949">
    <property type="entry name" value="GGDEF"/>
    <property type="match status" value="1"/>
</dbReference>
<dbReference type="SUPFAM" id="SSF55073">
    <property type="entry name" value="Nucleotide cyclase"/>
    <property type="match status" value="1"/>
</dbReference>
<comment type="caution">
    <text evidence="7">The sequence shown here is derived from an EMBL/GenBank/DDBJ whole genome shotgun (WGS) entry which is preliminary data.</text>
</comment>
<evidence type="ECO:0000313" key="7">
    <source>
        <dbReference type="EMBL" id="EKE68477.1"/>
    </source>
</evidence>
<feature type="transmembrane region" description="Helical" evidence="5">
    <location>
        <begin position="32"/>
        <end position="51"/>
    </location>
</feature>
<feature type="transmembrane region" description="Helical" evidence="5">
    <location>
        <begin position="87"/>
        <end position="106"/>
    </location>
</feature>
<feature type="transmembrane region" description="Helical" evidence="5">
    <location>
        <begin position="161"/>
        <end position="185"/>
    </location>
</feature>
<sequence>MKVAPRASLRFALANSLLVAGVQMMFWRGPDLSWLASDFLNIAALVLIRSGTQYLMKIRVTRLEHCLVLLVYGVAIGAIGAEEEDHRWLGVAFSLAAAYIFSRLLFESLLAIRHWFGLSVSFWLNWPFALVALFMLFRAIVLVFHDIPDQDVGRNIGAEVAWLYLSLWLLINISMVGCALGRLILKIRLLADRDPLTGLLNRRVFQDRQQQLDQDKQSHYSLVLVDLDDFKCINDRFGHVLGDQALRHCAQLLQQGLGREDLLARLGGEEFVILLPGHSKQQASALASRLIATLGQSPLHSEQGQVQISASFGVADNSQARGDNLYRLADLALYQAKQGGKCQVVAYGT</sequence>
<dbReference type="InterPro" id="IPR000160">
    <property type="entry name" value="GGDEF_dom"/>
</dbReference>
<keyword evidence="5" id="KW-1133">Transmembrane helix</keyword>
<keyword evidence="5" id="KW-0812">Transmembrane</keyword>
<evidence type="ECO:0000256" key="2">
    <source>
        <dbReference type="ARBA" id="ARBA00004665"/>
    </source>
</evidence>
<dbReference type="GO" id="GO:0052621">
    <property type="term" value="F:diguanylate cyclase activity"/>
    <property type="evidence" value="ECO:0007669"/>
    <property type="project" value="UniProtKB-EC"/>
</dbReference>
<dbReference type="GO" id="GO:1902201">
    <property type="term" value="P:negative regulation of bacterial-type flagellum-dependent cell motility"/>
    <property type="evidence" value="ECO:0007669"/>
    <property type="project" value="TreeGrafter"/>
</dbReference>
<dbReference type="STRING" id="745411.B3C1_16727"/>
<feature type="transmembrane region" description="Helical" evidence="5">
    <location>
        <begin position="118"/>
        <end position="141"/>
    </location>
</feature>
<proteinExistence type="predicted"/>
<name>K2J0X6_9GAMM</name>